<proteinExistence type="predicted"/>
<sequence length="159" mass="17341">MRKRLLFLTVAAFALIASGCGKINDIKITSCQLDSITPQGLRGIKACVLAGVDNPSMSFTINDISGSIYYKGEKYLDYTADPVTINKKSSDTYPVNCEGRVAKGVSVFSILSAGMNFDKRLISVDINATIKAKSMKKKLKLSQVPLEDIEKAIKLQKTK</sequence>
<accession>A0A0H5QKK2</accession>
<protein>
    <recommendedName>
        <fullName evidence="2">Lipoprotein</fullName>
    </recommendedName>
</protein>
<reference evidence="1" key="2">
    <citation type="submission" date="2015-07" db="EMBL/GenBank/DDBJ databases">
        <title>Plasmids, circular viruses and viroids from rat gut.</title>
        <authorList>
            <person name="Jorgensen T.J."/>
            <person name="Hansen M.A."/>
            <person name="Xu Z."/>
            <person name="Tabak M.A."/>
            <person name="Sorensen S.J."/>
            <person name="Hansen L.H."/>
        </authorList>
    </citation>
    <scope>NUCLEOTIDE SEQUENCE</scope>
    <source>
        <strain evidence="1">RGFK1055</strain>
    </source>
</reference>
<evidence type="ECO:0008006" key="2">
    <source>
        <dbReference type="Google" id="ProtNLM"/>
    </source>
</evidence>
<reference evidence="1" key="1">
    <citation type="submission" date="2015-06" db="EMBL/GenBank/DDBJ databases">
        <authorList>
            <person name="Joergensen T."/>
        </authorList>
    </citation>
    <scope>NUCLEOTIDE SEQUENCE</scope>
    <source>
        <strain evidence="1">RGFK1055</strain>
    </source>
</reference>
<name>A0A0H5QKK2_9ZZZZ</name>
<dbReference type="AlphaFoldDB" id="A0A0H5QKK2"/>
<organism evidence="1">
    <name type="scientific">uncultured prokaryote</name>
    <dbReference type="NCBI Taxonomy" id="198431"/>
    <lineage>
        <taxon>unclassified sequences</taxon>
        <taxon>environmental samples</taxon>
    </lineage>
</organism>
<dbReference type="EMBL" id="LN853636">
    <property type="protein sequence ID" value="CRY96317.1"/>
    <property type="molecule type" value="Genomic_DNA"/>
</dbReference>
<evidence type="ECO:0000313" key="1">
    <source>
        <dbReference type="EMBL" id="CRY96317.1"/>
    </source>
</evidence>
<dbReference type="PROSITE" id="PS51257">
    <property type="entry name" value="PROKAR_LIPOPROTEIN"/>
    <property type="match status" value="1"/>
</dbReference>
<dbReference type="Gene3D" id="2.60.40.1820">
    <property type="match status" value="1"/>
</dbReference>